<keyword evidence="1" id="KW-0680">Restriction system</keyword>
<feature type="region of interest" description="Disordered" evidence="3">
    <location>
        <begin position="390"/>
        <end position="415"/>
    </location>
</feature>
<keyword evidence="2" id="KW-0238">DNA-binding</keyword>
<gene>
    <name evidence="4" type="ORF">F2P47_01470</name>
</gene>
<dbReference type="EMBL" id="WESC01000001">
    <property type="protein sequence ID" value="KAB7742919.1"/>
    <property type="molecule type" value="Genomic_DNA"/>
</dbReference>
<evidence type="ECO:0000313" key="5">
    <source>
        <dbReference type="Proteomes" id="UP000468901"/>
    </source>
</evidence>
<keyword evidence="4" id="KW-0540">Nuclease</keyword>
<keyword evidence="4" id="KW-0378">Hydrolase</keyword>
<dbReference type="GO" id="GO:0003677">
    <property type="term" value="F:DNA binding"/>
    <property type="evidence" value="ECO:0007669"/>
    <property type="project" value="UniProtKB-KW"/>
</dbReference>
<proteinExistence type="predicted"/>
<dbReference type="InterPro" id="IPR051212">
    <property type="entry name" value="Type-I_RE_S_subunit"/>
</dbReference>
<evidence type="ECO:0000256" key="1">
    <source>
        <dbReference type="ARBA" id="ARBA00022747"/>
    </source>
</evidence>
<protein>
    <submittedName>
        <fullName evidence="4">Restriction endonuclease subunit S</fullName>
    </submittedName>
</protein>
<dbReference type="Gene3D" id="3.90.220.20">
    <property type="entry name" value="DNA methylase specificity domains"/>
    <property type="match status" value="2"/>
</dbReference>
<dbReference type="GO" id="GO:0009307">
    <property type="term" value="P:DNA restriction-modification system"/>
    <property type="evidence" value="ECO:0007669"/>
    <property type="project" value="UniProtKB-KW"/>
</dbReference>
<accession>A0A6N6VMV1</accession>
<evidence type="ECO:0000256" key="3">
    <source>
        <dbReference type="SAM" id="MobiDB-lite"/>
    </source>
</evidence>
<dbReference type="Proteomes" id="UP000468901">
    <property type="component" value="Unassembled WGS sequence"/>
</dbReference>
<reference evidence="4 5" key="1">
    <citation type="submission" date="2019-09" db="EMBL/GenBank/DDBJ databases">
        <title>Parvibaculum sedimenti sp. nov., isolated from sediment.</title>
        <authorList>
            <person name="Wang Y."/>
        </authorList>
    </citation>
    <scope>NUCLEOTIDE SEQUENCE [LARGE SCALE GENOMIC DNA]</scope>
    <source>
        <strain evidence="4 5">HXT-9</strain>
    </source>
</reference>
<dbReference type="SUPFAM" id="SSF116734">
    <property type="entry name" value="DNA methylase specificity domain"/>
    <property type="match status" value="2"/>
</dbReference>
<comment type="caution">
    <text evidence="4">The sequence shown here is derived from an EMBL/GenBank/DDBJ whole genome shotgun (WGS) entry which is preliminary data.</text>
</comment>
<keyword evidence="4" id="KW-0255">Endonuclease</keyword>
<dbReference type="AlphaFoldDB" id="A0A6N6VMV1"/>
<evidence type="ECO:0000256" key="2">
    <source>
        <dbReference type="ARBA" id="ARBA00023125"/>
    </source>
</evidence>
<dbReference type="InterPro" id="IPR044946">
    <property type="entry name" value="Restrct_endonuc_typeI_TRD_sf"/>
</dbReference>
<keyword evidence="5" id="KW-1185">Reference proteome</keyword>
<dbReference type="PANTHER" id="PTHR43140">
    <property type="entry name" value="TYPE-1 RESTRICTION ENZYME ECOKI SPECIFICITY PROTEIN"/>
    <property type="match status" value="1"/>
</dbReference>
<evidence type="ECO:0000313" key="4">
    <source>
        <dbReference type="EMBL" id="KAB7742919.1"/>
    </source>
</evidence>
<dbReference type="GO" id="GO:0004519">
    <property type="term" value="F:endonuclease activity"/>
    <property type="evidence" value="ECO:0007669"/>
    <property type="project" value="UniProtKB-KW"/>
</dbReference>
<dbReference type="CDD" id="cd16961">
    <property type="entry name" value="RMtype1_S_TRD-CR_like"/>
    <property type="match status" value="1"/>
</dbReference>
<organism evidence="4 5">
    <name type="scientific">Parvibaculum sedimenti</name>
    <dbReference type="NCBI Taxonomy" id="2608632"/>
    <lineage>
        <taxon>Bacteria</taxon>
        <taxon>Pseudomonadati</taxon>
        <taxon>Pseudomonadota</taxon>
        <taxon>Alphaproteobacteria</taxon>
        <taxon>Hyphomicrobiales</taxon>
        <taxon>Parvibaculaceae</taxon>
        <taxon>Parvibaculum</taxon>
    </lineage>
</organism>
<dbReference type="PANTHER" id="PTHR43140:SF1">
    <property type="entry name" value="TYPE I RESTRICTION ENZYME ECOKI SPECIFICITY SUBUNIT"/>
    <property type="match status" value="1"/>
</dbReference>
<name>A0A6N6VMV1_9HYPH</name>
<sequence>MSQVHGLVESSKIDTWRLRSESYAGGKLCEAGDLVLNRLKAHLGVFAHASMPGVISPDYTVFRRVDGAEVRYFEHLYKSPIYKTELRKRTKGIVEGFWRLYSDDFYDLRVVVPPTEEQTKIVAFIDSYDRRVRRLIRNKRRLIGLLNEQKQAIINRAVTHGLDSNAPMKPTGIDWMPEVPAHWEVKPLKHWLRERAKALGDKTSPEYEFDYLDISCVGTGFLTAKPERMKFEDAPSRARQIVQKGDTILSTVRTYLKAVYFIENDWPDLIASTGFAVLRPVEQVEPRLLGYVLQSSTFIERVIRASIGVAYPAISEGRLGTLHVAFSPHLAEQKAILDHIAAETAAFDEAIEKAQSEITLIREYRERLIADVVTGKLDVRHVEIAEAADEPIADDEALEEEGDDTEVMEGADADD</sequence>